<evidence type="ECO:0000313" key="2">
    <source>
        <dbReference type="EMBL" id="OTF77646.1"/>
    </source>
</evidence>
<dbReference type="InterPro" id="IPR003018">
    <property type="entry name" value="GAF"/>
</dbReference>
<comment type="caution">
    <text evidence="2">The sequence shown here is derived from an EMBL/GenBank/DDBJ whole genome shotgun (WGS) entry which is preliminary data.</text>
</comment>
<dbReference type="SUPFAM" id="SSF55781">
    <property type="entry name" value="GAF domain-like"/>
    <property type="match status" value="1"/>
</dbReference>
<feature type="non-terminal residue" evidence="2">
    <location>
        <position position="1"/>
    </location>
</feature>
<organism evidence="2 3">
    <name type="scientific">Euroglyphus maynei</name>
    <name type="common">Mayne's house dust mite</name>
    <dbReference type="NCBI Taxonomy" id="6958"/>
    <lineage>
        <taxon>Eukaryota</taxon>
        <taxon>Metazoa</taxon>
        <taxon>Ecdysozoa</taxon>
        <taxon>Arthropoda</taxon>
        <taxon>Chelicerata</taxon>
        <taxon>Arachnida</taxon>
        <taxon>Acari</taxon>
        <taxon>Acariformes</taxon>
        <taxon>Sarcoptiformes</taxon>
        <taxon>Astigmata</taxon>
        <taxon>Psoroptidia</taxon>
        <taxon>Analgoidea</taxon>
        <taxon>Pyroglyphidae</taxon>
        <taxon>Pyroglyphinae</taxon>
        <taxon>Euroglyphus</taxon>
    </lineage>
</organism>
<protein>
    <recommendedName>
        <fullName evidence="1">GAF domain-containing protein</fullName>
    </recommendedName>
</protein>
<proteinExistence type="predicted"/>
<dbReference type="Pfam" id="PF01590">
    <property type="entry name" value="GAF"/>
    <property type="match status" value="1"/>
</dbReference>
<dbReference type="InterPro" id="IPR029016">
    <property type="entry name" value="GAF-like_dom_sf"/>
</dbReference>
<evidence type="ECO:0000259" key="1">
    <source>
        <dbReference type="Pfam" id="PF01590"/>
    </source>
</evidence>
<evidence type="ECO:0000313" key="3">
    <source>
        <dbReference type="Proteomes" id="UP000194236"/>
    </source>
</evidence>
<keyword evidence="3" id="KW-1185">Reference proteome</keyword>
<accession>A0A1Y3BDI2</accession>
<dbReference type="Gene3D" id="3.30.450.40">
    <property type="match status" value="1"/>
</dbReference>
<dbReference type="EMBL" id="MUJZ01031552">
    <property type="protein sequence ID" value="OTF77646.1"/>
    <property type="molecule type" value="Genomic_DNA"/>
</dbReference>
<feature type="domain" description="GAF" evidence="1">
    <location>
        <begin position="1"/>
        <end position="73"/>
    </location>
</feature>
<name>A0A1Y3BDI2_EURMA</name>
<reference evidence="2 3" key="1">
    <citation type="submission" date="2017-03" db="EMBL/GenBank/DDBJ databases">
        <title>Genome Survey of Euroglyphus maynei.</title>
        <authorList>
            <person name="Arlian L.G."/>
            <person name="Morgan M.S."/>
            <person name="Rider S.D."/>
        </authorList>
    </citation>
    <scope>NUCLEOTIDE SEQUENCE [LARGE SCALE GENOMIC DNA]</scope>
    <source>
        <strain evidence="2">Arlian Lab</strain>
        <tissue evidence="2">Whole body</tissue>
    </source>
</reference>
<gene>
    <name evidence="2" type="ORF">BLA29_014594</name>
</gene>
<sequence length="75" mass="8273">TGIIGHVAKTKESVNIANAYQDSRFNKEIDIKTGYHTKSMICQPIVNARGDVIGVAECVNKLSEESCFTEKDEKV</sequence>
<dbReference type="AlphaFoldDB" id="A0A1Y3BDI2"/>
<dbReference type="Proteomes" id="UP000194236">
    <property type="component" value="Unassembled WGS sequence"/>
</dbReference>
<dbReference type="OrthoDB" id="6017640at2759"/>